<reference evidence="1" key="1">
    <citation type="submission" date="2014-11" db="EMBL/GenBank/DDBJ databases">
        <authorList>
            <person name="Amaro Gonzalez C."/>
        </authorList>
    </citation>
    <scope>NUCLEOTIDE SEQUENCE</scope>
</reference>
<protein>
    <submittedName>
        <fullName evidence="1">Uncharacterized protein</fullName>
    </submittedName>
</protein>
<accession>A0A0E9R984</accession>
<reference evidence="1" key="2">
    <citation type="journal article" date="2015" name="Fish Shellfish Immunol.">
        <title>Early steps in the European eel (Anguilla anguilla)-Vibrio vulnificus interaction in the gills: Role of the RtxA13 toxin.</title>
        <authorList>
            <person name="Callol A."/>
            <person name="Pajuelo D."/>
            <person name="Ebbesson L."/>
            <person name="Teles M."/>
            <person name="MacKenzie S."/>
            <person name="Amaro C."/>
        </authorList>
    </citation>
    <scope>NUCLEOTIDE SEQUENCE</scope>
</reference>
<name>A0A0E9R984_ANGAN</name>
<organism evidence="1">
    <name type="scientific">Anguilla anguilla</name>
    <name type="common">European freshwater eel</name>
    <name type="synonym">Muraena anguilla</name>
    <dbReference type="NCBI Taxonomy" id="7936"/>
    <lineage>
        <taxon>Eukaryota</taxon>
        <taxon>Metazoa</taxon>
        <taxon>Chordata</taxon>
        <taxon>Craniata</taxon>
        <taxon>Vertebrata</taxon>
        <taxon>Euteleostomi</taxon>
        <taxon>Actinopterygii</taxon>
        <taxon>Neopterygii</taxon>
        <taxon>Teleostei</taxon>
        <taxon>Anguilliformes</taxon>
        <taxon>Anguillidae</taxon>
        <taxon>Anguilla</taxon>
    </lineage>
</organism>
<dbReference type="AlphaFoldDB" id="A0A0E9R984"/>
<sequence>MGVRHKDRIYFEYCTTLLNKSIIWSFWITLQ</sequence>
<evidence type="ECO:0000313" key="1">
    <source>
        <dbReference type="EMBL" id="JAH24883.1"/>
    </source>
</evidence>
<dbReference type="EMBL" id="GBXM01083694">
    <property type="protein sequence ID" value="JAH24883.1"/>
    <property type="molecule type" value="Transcribed_RNA"/>
</dbReference>
<proteinExistence type="predicted"/>